<evidence type="ECO:0000313" key="6">
    <source>
        <dbReference type="EMBL" id="AWV89818.1"/>
    </source>
</evidence>
<dbReference type="GO" id="GO:0031119">
    <property type="term" value="P:tRNA pseudouridine synthesis"/>
    <property type="evidence" value="ECO:0007669"/>
    <property type="project" value="UniProtKB-UniRule"/>
</dbReference>
<evidence type="ECO:0000313" key="7">
    <source>
        <dbReference type="Proteomes" id="UP000249799"/>
    </source>
</evidence>
<organism evidence="6 7">
    <name type="scientific">Bradymonas sediminis</name>
    <dbReference type="NCBI Taxonomy" id="1548548"/>
    <lineage>
        <taxon>Bacteria</taxon>
        <taxon>Deltaproteobacteria</taxon>
        <taxon>Bradymonadales</taxon>
        <taxon>Bradymonadaceae</taxon>
        <taxon>Bradymonas</taxon>
    </lineage>
</organism>
<sequence length="408" mass="44875">MLEFARRFDRVRGLYSAARAFASPRAPCAGSLPFYSIKRHYLTVSIPNMNVSPRPYLTAALAGIGGEIKNHPEDFEVEEIPLYEPEGDGHHAYLWVEKCGVTGQQLISDLARHFDVPKRDIGAAGIKDKHALTRQWVSIPFFEVPTDDPAELIGEVSPRIKVLDAKLHRNKLRTGHLQGNRFRVVVRDLALPGEEALARAQAILAVLGAQGLPNYYGAQRFGIEGQTLALGVALLRGEKEAKNRVRRNRFMKRLAVSAVQSELFNRVLIARLEKGILSTALDGDVAQKTDTNGVFAIPADELAECQGRLERGEIVLTGPMPGPKMIAPERAAQEFEEGVFAASGFDLSLFEQQARLASGTRRPLLVDTGDLTVELETRDDQEVLVLGFSLPSGSYATVLLREIMKSDA</sequence>
<dbReference type="InterPro" id="IPR020103">
    <property type="entry name" value="PsdUridine_synth_cat_dom_sf"/>
</dbReference>
<dbReference type="Gene3D" id="3.30.2340.10">
    <property type="entry name" value="TruD, insertion domain"/>
    <property type="match status" value="1"/>
</dbReference>
<dbReference type="PANTHER" id="PTHR47811">
    <property type="entry name" value="TRNA PSEUDOURIDINE SYNTHASE D"/>
    <property type="match status" value="1"/>
</dbReference>
<dbReference type="AlphaFoldDB" id="A0A2Z4FMB5"/>
<dbReference type="InterPro" id="IPR042214">
    <property type="entry name" value="TruD_catalytic"/>
</dbReference>
<keyword evidence="3 4" id="KW-0413">Isomerase</keyword>
<dbReference type="Gene3D" id="3.30.2350.20">
    <property type="entry name" value="TruD, catalytic domain"/>
    <property type="match status" value="1"/>
</dbReference>
<evidence type="ECO:0000256" key="1">
    <source>
        <dbReference type="ARBA" id="ARBA00007953"/>
    </source>
</evidence>
<evidence type="ECO:0000259" key="5">
    <source>
        <dbReference type="PROSITE" id="PS50984"/>
    </source>
</evidence>
<dbReference type="InterPro" id="IPR011760">
    <property type="entry name" value="PsdUridine_synth_TruD_insert"/>
</dbReference>
<dbReference type="GO" id="GO:0005829">
    <property type="term" value="C:cytosol"/>
    <property type="evidence" value="ECO:0007669"/>
    <property type="project" value="TreeGrafter"/>
</dbReference>
<evidence type="ECO:0000256" key="4">
    <source>
        <dbReference type="HAMAP-Rule" id="MF_01082"/>
    </source>
</evidence>
<evidence type="ECO:0000256" key="3">
    <source>
        <dbReference type="ARBA" id="ARBA00023235"/>
    </source>
</evidence>
<comment type="similarity">
    <text evidence="1 4">Belongs to the pseudouridine synthase TruD family.</text>
</comment>
<dbReference type="PANTHER" id="PTHR47811:SF1">
    <property type="entry name" value="TRNA PSEUDOURIDINE SYNTHASE D"/>
    <property type="match status" value="1"/>
</dbReference>
<comment type="function">
    <text evidence="4">Responsible for synthesis of pseudouridine from uracil-13 in transfer RNAs.</text>
</comment>
<gene>
    <name evidence="4" type="primary">truD</name>
    <name evidence="6" type="ORF">DN745_10895</name>
</gene>
<dbReference type="InterPro" id="IPR020119">
    <property type="entry name" value="PsdUridine_synth_TruD_CS"/>
</dbReference>
<dbReference type="Pfam" id="PF01142">
    <property type="entry name" value="TruD"/>
    <property type="match status" value="2"/>
</dbReference>
<dbReference type="SUPFAM" id="SSF55120">
    <property type="entry name" value="Pseudouridine synthase"/>
    <property type="match status" value="1"/>
</dbReference>
<dbReference type="OrthoDB" id="1550679at2"/>
<dbReference type="GO" id="GO:0160150">
    <property type="term" value="F:tRNA pseudouridine(13) synthase activity"/>
    <property type="evidence" value="ECO:0007669"/>
    <property type="project" value="UniProtKB-EC"/>
</dbReference>
<dbReference type="EC" id="5.4.99.27" evidence="4"/>
<protein>
    <recommendedName>
        <fullName evidence="4">tRNA pseudouridine synthase D</fullName>
        <ecNumber evidence="4">5.4.99.27</ecNumber>
    </recommendedName>
    <alternativeName>
        <fullName evidence="4">tRNA pseudouridine(13) synthase</fullName>
    </alternativeName>
    <alternativeName>
        <fullName evidence="4">tRNA pseudouridylate synthase D</fullName>
    </alternativeName>
    <alternativeName>
        <fullName evidence="4">tRNA-uridine isomerase D</fullName>
    </alternativeName>
</protein>
<dbReference type="EMBL" id="CP030032">
    <property type="protein sequence ID" value="AWV89818.1"/>
    <property type="molecule type" value="Genomic_DNA"/>
</dbReference>
<evidence type="ECO:0000256" key="2">
    <source>
        <dbReference type="ARBA" id="ARBA00022694"/>
    </source>
</evidence>
<accession>A0A2Z4FMB5</accession>
<dbReference type="InterPro" id="IPR001656">
    <property type="entry name" value="PsdUridine_synth_TruD"/>
</dbReference>
<name>A0A2Z4FMB5_9DELT</name>
<proteinExistence type="inferred from homology"/>
<keyword evidence="7" id="KW-1185">Reference proteome</keyword>
<dbReference type="HAMAP" id="MF_01082">
    <property type="entry name" value="TruD"/>
    <property type="match status" value="1"/>
</dbReference>
<dbReference type="InterPro" id="IPR050170">
    <property type="entry name" value="TruD_pseudoU_synthase"/>
</dbReference>
<dbReference type="PROSITE" id="PS01268">
    <property type="entry name" value="UPF0024"/>
    <property type="match status" value="1"/>
</dbReference>
<feature type="domain" description="TRUD" evidence="5">
    <location>
        <begin position="211"/>
        <end position="366"/>
    </location>
</feature>
<keyword evidence="2 4" id="KW-0819">tRNA processing</keyword>
<dbReference type="GO" id="GO:0003723">
    <property type="term" value="F:RNA binding"/>
    <property type="evidence" value="ECO:0007669"/>
    <property type="project" value="InterPro"/>
</dbReference>
<feature type="active site" description="Nucleophile" evidence="4">
    <location>
        <position position="128"/>
    </location>
</feature>
<reference evidence="6 7" key="1">
    <citation type="submission" date="2018-06" db="EMBL/GenBank/DDBJ databases">
        <title>Lujinxingia sediminis gen. nov. sp. nov., a new facultative anaerobic member of the class Deltaproteobacteria, and proposal of Lujinxingaceae fam. nov.</title>
        <authorList>
            <person name="Guo L.-Y."/>
            <person name="Li C.-M."/>
            <person name="Wang S."/>
            <person name="Du Z.-J."/>
        </authorList>
    </citation>
    <scope>NUCLEOTIDE SEQUENCE [LARGE SCALE GENOMIC DNA]</scope>
    <source>
        <strain evidence="6 7">FA350</strain>
    </source>
</reference>
<dbReference type="PROSITE" id="PS50984">
    <property type="entry name" value="TRUD"/>
    <property type="match status" value="1"/>
</dbReference>
<dbReference type="KEGG" id="bsed:DN745_10895"/>
<dbReference type="InterPro" id="IPR043165">
    <property type="entry name" value="TruD_insert_sf"/>
</dbReference>
<comment type="catalytic activity">
    <reaction evidence="4">
        <text>uridine(13) in tRNA = pseudouridine(13) in tRNA</text>
        <dbReference type="Rhea" id="RHEA:42540"/>
        <dbReference type="Rhea" id="RHEA-COMP:10105"/>
        <dbReference type="Rhea" id="RHEA-COMP:10106"/>
        <dbReference type="ChEBI" id="CHEBI:65314"/>
        <dbReference type="ChEBI" id="CHEBI:65315"/>
        <dbReference type="EC" id="5.4.99.27"/>
    </reaction>
</comment>
<dbReference type="Proteomes" id="UP000249799">
    <property type="component" value="Chromosome"/>
</dbReference>